<evidence type="ECO:0000256" key="1">
    <source>
        <dbReference type="ARBA" id="ARBA00022490"/>
    </source>
</evidence>
<evidence type="ECO:0000259" key="3">
    <source>
        <dbReference type="Pfam" id="PF24859"/>
    </source>
</evidence>
<proteinExistence type="predicted"/>
<dbReference type="CDD" id="cd16341">
    <property type="entry name" value="FdhE"/>
    <property type="match status" value="1"/>
</dbReference>
<dbReference type="Gene3D" id="3.90.1670.10">
    <property type="entry name" value="FdhE-like domain"/>
    <property type="match status" value="1"/>
</dbReference>
<evidence type="ECO:0000313" key="5">
    <source>
        <dbReference type="EMBL" id="MFC3088293.1"/>
    </source>
</evidence>
<sequence>MAETLEPDPSAIGGVPKAPFVFLPDPVAVFQSRARRFGFLARSSRLGPYLAFLGDLSALQARLAVTLPSPAPLPPGRGGGMPVIDRALLLDDPALHDTLAALCEGAAGLDMPEPARLALEAVSQVGAEDRRWLLGNILADTIPEDGAAAHLFAAAAVQVHLARLAARLAPEALAPVGTGTCPACGGLPVSSTVMATPGIENVRYAACSGCATQWNEVRVKCLCCGSTKGIGYHSAETHEASVKAETCAECGSWLKIFHRTKNHSLDPVADDVGSLGLDLMMRDTGLRRGGFHPFLAGY</sequence>
<dbReference type="InterPro" id="IPR056796">
    <property type="entry name" value="FdhE_C"/>
</dbReference>
<dbReference type="EMBL" id="JBHRSM010000052">
    <property type="protein sequence ID" value="MFC3088293.1"/>
    <property type="molecule type" value="Genomic_DNA"/>
</dbReference>
<dbReference type="Pfam" id="PF24859">
    <property type="entry name" value="FdhE_central"/>
    <property type="match status" value="1"/>
</dbReference>
<protein>
    <submittedName>
        <fullName evidence="5">Formate dehydrogenase accessory protein FdhE</fullName>
    </submittedName>
</protein>
<dbReference type="RefSeq" id="WP_197646268.1">
    <property type="nucleotide sequence ID" value="NZ_JAEACP010000017.1"/>
</dbReference>
<organism evidence="5 6">
    <name type="scientific">Tabrizicola soli</name>
    <dbReference type="NCBI Taxonomy" id="2185115"/>
    <lineage>
        <taxon>Bacteria</taxon>
        <taxon>Pseudomonadati</taxon>
        <taxon>Pseudomonadota</taxon>
        <taxon>Alphaproteobacteria</taxon>
        <taxon>Rhodobacterales</taxon>
        <taxon>Paracoccaceae</taxon>
        <taxon>Tabrizicola</taxon>
    </lineage>
</organism>
<evidence type="ECO:0000259" key="4">
    <source>
        <dbReference type="Pfam" id="PF24860"/>
    </source>
</evidence>
<dbReference type="SUPFAM" id="SSF144020">
    <property type="entry name" value="FdhE-like"/>
    <property type="match status" value="1"/>
</dbReference>
<dbReference type="InterPro" id="IPR056774">
    <property type="entry name" value="FdhE_N"/>
</dbReference>
<accession>A0ABV7DYT8</accession>
<keyword evidence="6" id="KW-1185">Reference proteome</keyword>
<dbReference type="InterPro" id="IPR056797">
    <property type="entry name" value="FdhE_central"/>
</dbReference>
<feature type="domain" description="FdhE N-terminal" evidence="2">
    <location>
        <begin position="19"/>
        <end position="177"/>
    </location>
</feature>
<evidence type="ECO:0000259" key="2">
    <source>
        <dbReference type="Pfam" id="PF04216"/>
    </source>
</evidence>
<dbReference type="NCBIfam" id="TIGR01562">
    <property type="entry name" value="FdhE"/>
    <property type="match status" value="1"/>
</dbReference>
<reference evidence="6" key="1">
    <citation type="journal article" date="2019" name="Int. J. Syst. Evol. Microbiol.">
        <title>The Global Catalogue of Microorganisms (GCM) 10K type strain sequencing project: providing services to taxonomists for standard genome sequencing and annotation.</title>
        <authorList>
            <consortium name="The Broad Institute Genomics Platform"/>
            <consortium name="The Broad Institute Genome Sequencing Center for Infectious Disease"/>
            <person name="Wu L."/>
            <person name="Ma J."/>
        </authorList>
    </citation>
    <scope>NUCLEOTIDE SEQUENCE [LARGE SCALE GENOMIC DNA]</scope>
    <source>
        <strain evidence="6">KCTC 62102</strain>
    </source>
</reference>
<feature type="domain" description="FdhE central" evidence="3">
    <location>
        <begin position="180"/>
        <end position="218"/>
    </location>
</feature>
<dbReference type="PANTHER" id="PTHR37689:SF1">
    <property type="entry name" value="PROTEIN FDHE"/>
    <property type="match status" value="1"/>
</dbReference>
<dbReference type="Pfam" id="PF24860">
    <property type="entry name" value="FdhE_C"/>
    <property type="match status" value="1"/>
</dbReference>
<comment type="caution">
    <text evidence="5">The sequence shown here is derived from an EMBL/GenBank/DDBJ whole genome shotgun (WGS) entry which is preliminary data.</text>
</comment>
<keyword evidence="1" id="KW-0963">Cytoplasm</keyword>
<evidence type="ECO:0000313" key="6">
    <source>
        <dbReference type="Proteomes" id="UP001595445"/>
    </source>
</evidence>
<dbReference type="PANTHER" id="PTHR37689">
    <property type="entry name" value="PROTEIN FDHE"/>
    <property type="match status" value="1"/>
</dbReference>
<dbReference type="Pfam" id="PF04216">
    <property type="entry name" value="FdhE_N"/>
    <property type="match status" value="1"/>
</dbReference>
<dbReference type="Proteomes" id="UP001595445">
    <property type="component" value="Unassembled WGS sequence"/>
</dbReference>
<dbReference type="InterPro" id="IPR024064">
    <property type="entry name" value="FdhE-like_sf"/>
</dbReference>
<gene>
    <name evidence="5" type="primary">fdhE</name>
    <name evidence="5" type="ORF">ACFOD6_19820</name>
</gene>
<feature type="domain" description="FdhE C-terminal" evidence="4">
    <location>
        <begin position="219"/>
        <end position="295"/>
    </location>
</feature>
<name>A0ABV7DYT8_9RHOB</name>
<dbReference type="InterPro" id="IPR006452">
    <property type="entry name" value="Formate_DH_accessory"/>
</dbReference>